<reference evidence="1" key="1">
    <citation type="journal article" date="2014" name="Int. J. Syst. Evol. Microbiol.">
        <title>Complete genome sequence of Corynebacterium casei LMG S-19264T (=DSM 44701T), isolated from a smear-ripened cheese.</title>
        <authorList>
            <consortium name="US DOE Joint Genome Institute (JGI-PGF)"/>
            <person name="Walter F."/>
            <person name="Albersmeier A."/>
            <person name="Kalinowski J."/>
            <person name="Ruckert C."/>
        </authorList>
    </citation>
    <scope>NUCLEOTIDE SEQUENCE</scope>
    <source>
        <strain evidence="1">JCM 10088</strain>
    </source>
</reference>
<sequence>MLIPSSAYVIGDVEIGDNVSLWPFVVIRGDEDRIVIGDNSNIQDLTVIHTDKGIVTQIGSGVTIGHRAIVHGAKVGNNVLIGMGAILLNNSVIGDYSIIGAGAVVTEGMVIPPYSIAVGVPAKVIKTVDEESKLRIINNYKAYLELAREYVGIL</sequence>
<protein>
    <submittedName>
        <fullName evidence="1">Acetyltransferase</fullName>
    </submittedName>
</protein>
<dbReference type="CDD" id="cd04645">
    <property type="entry name" value="LbH_gamma_CA_like"/>
    <property type="match status" value="1"/>
</dbReference>
<name>A0A830GXE7_9CREN</name>
<keyword evidence="1" id="KW-0808">Transferase</keyword>
<dbReference type="SUPFAM" id="SSF51161">
    <property type="entry name" value="Trimeric LpxA-like enzymes"/>
    <property type="match status" value="1"/>
</dbReference>
<gene>
    <name evidence="1" type="ORF">GCM10007981_15090</name>
</gene>
<dbReference type="InterPro" id="IPR047324">
    <property type="entry name" value="LbH_gamma_CA-like"/>
</dbReference>
<dbReference type="GO" id="GO:0016740">
    <property type="term" value="F:transferase activity"/>
    <property type="evidence" value="ECO:0007669"/>
    <property type="project" value="UniProtKB-KW"/>
</dbReference>
<dbReference type="PANTHER" id="PTHR13061:SF29">
    <property type="entry name" value="GAMMA CARBONIC ANHYDRASE-LIKE 1, MITOCHONDRIAL-RELATED"/>
    <property type="match status" value="1"/>
</dbReference>
<organism evidence="1 2">
    <name type="scientific">Thermocladium modestius</name>
    <dbReference type="NCBI Taxonomy" id="62609"/>
    <lineage>
        <taxon>Archaea</taxon>
        <taxon>Thermoproteota</taxon>
        <taxon>Thermoprotei</taxon>
        <taxon>Thermoproteales</taxon>
        <taxon>Thermoproteaceae</taxon>
        <taxon>Thermocladium</taxon>
    </lineage>
</organism>
<dbReference type="AlphaFoldDB" id="A0A830GXE7"/>
<evidence type="ECO:0000313" key="1">
    <source>
        <dbReference type="EMBL" id="GGP21802.1"/>
    </source>
</evidence>
<comment type="caution">
    <text evidence="1">The sequence shown here is derived from an EMBL/GenBank/DDBJ whole genome shotgun (WGS) entry which is preliminary data.</text>
</comment>
<dbReference type="Gene3D" id="2.160.10.10">
    <property type="entry name" value="Hexapeptide repeat proteins"/>
    <property type="match status" value="1"/>
</dbReference>
<dbReference type="Pfam" id="PF00132">
    <property type="entry name" value="Hexapep"/>
    <property type="match status" value="1"/>
</dbReference>
<dbReference type="InterPro" id="IPR050484">
    <property type="entry name" value="Transf_Hexapept/Carb_Anhydrase"/>
</dbReference>
<proteinExistence type="predicted"/>
<dbReference type="EMBL" id="BMNL01000003">
    <property type="protein sequence ID" value="GGP21802.1"/>
    <property type="molecule type" value="Genomic_DNA"/>
</dbReference>
<keyword evidence="2" id="KW-1185">Reference proteome</keyword>
<dbReference type="PANTHER" id="PTHR13061">
    <property type="entry name" value="DYNACTIN SUBUNIT P25"/>
    <property type="match status" value="1"/>
</dbReference>
<accession>A0A830GXE7</accession>
<evidence type="ECO:0000313" key="2">
    <source>
        <dbReference type="Proteomes" id="UP000610960"/>
    </source>
</evidence>
<dbReference type="Proteomes" id="UP000610960">
    <property type="component" value="Unassembled WGS sequence"/>
</dbReference>
<dbReference type="InterPro" id="IPR011004">
    <property type="entry name" value="Trimer_LpxA-like_sf"/>
</dbReference>
<dbReference type="InterPro" id="IPR001451">
    <property type="entry name" value="Hexapep"/>
</dbReference>
<reference evidence="1" key="2">
    <citation type="submission" date="2020-09" db="EMBL/GenBank/DDBJ databases">
        <authorList>
            <person name="Sun Q."/>
            <person name="Ohkuma M."/>
        </authorList>
    </citation>
    <scope>NUCLEOTIDE SEQUENCE</scope>
    <source>
        <strain evidence="1">JCM 10088</strain>
    </source>
</reference>